<dbReference type="AlphaFoldDB" id="A0A4V2WM38"/>
<organism evidence="5 6">
    <name type="scientific">Roseicella aquatilis</name>
    <dbReference type="NCBI Taxonomy" id="2527868"/>
    <lineage>
        <taxon>Bacteria</taxon>
        <taxon>Pseudomonadati</taxon>
        <taxon>Pseudomonadota</taxon>
        <taxon>Alphaproteobacteria</taxon>
        <taxon>Acetobacterales</taxon>
        <taxon>Roseomonadaceae</taxon>
        <taxon>Roseicella</taxon>
    </lineage>
</organism>
<dbReference type="InterPro" id="IPR008258">
    <property type="entry name" value="Transglycosylase_SLT_dom_1"/>
</dbReference>
<comment type="caution">
    <text evidence="5">The sequence shown here is derived from an EMBL/GenBank/DDBJ whole genome shotgun (WGS) entry which is preliminary data.</text>
</comment>
<keyword evidence="6" id="KW-1185">Reference proteome</keyword>
<reference evidence="5 6" key="1">
    <citation type="submission" date="2019-03" db="EMBL/GenBank/DDBJ databases">
        <title>Paracraurococcus aquatilis NE82 genome sequence.</title>
        <authorList>
            <person name="Zhao Y."/>
            <person name="Du Z."/>
        </authorList>
    </citation>
    <scope>NUCLEOTIDE SEQUENCE [LARGE SCALE GENOMIC DNA]</scope>
    <source>
        <strain evidence="5 6">NE82</strain>
    </source>
</reference>
<protein>
    <submittedName>
        <fullName evidence="5">Lytic transglycosylase domain-containing protein</fullName>
    </submittedName>
</protein>
<evidence type="ECO:0000313" key="6">
    <source>
        <dbReference type="Proteomes" id="UP000295023"/>
    </source>
</evidence>
<dbReference type="SUPFAM" id="SSF53955">
    <property type="entry name" value="Lysozyme-like"/>
    <property type="match status" value="1"/>
</dbReference>
<dbReference type="Pfam" id="PF01464">
    <property type="entry name" value="SLT"/>
    <property type="match status" value="1"/>
</dbReference>
<sequence>MRTVLAGLLLLLLLAGQAAAAPPAPSPAPEEPWTACRRAILAEEGRAGLPPGLLLSIALVETGRSDARSGRFEPWPWSLNVEGEGRILPSHAAAVAEVAALQAAGRRSIDIGCMQVNLLHHPDAFPDLATGFRPEANIRYAAGFLRTLHARLGSWPAAIANYHSGDPDRGASYHRRVVMARLGRAWGAGGGAVPIAAAAARGLCAPGLRPVLLIKGKAPRPHIGCRKPGQAEPREAAWPAVAPRGKARAEAEIVEGR</sequence>
<keyword evidence="3" id="KW-0732">Signal</keyword>
<evidence type="ECO:0000256" key="2">
    <source>
        <dbReference type="SAM" id="MobiDB-lite"/>
    </source>
</evidence>
<dbReference type="RefSeq" id="WP_132284637.1">
    <property type="nucleotide sequence ID" value="NZ_SKBM01000002.1"/>
</dbReference>
<gene>
    <name evidence="5" type="ORF">EXY23_03670</name>
</gene>
<evidence type="ECO:0000256" key="3">
    <source>
        <dbReference type="SAM" id="SignalP"/>
    </source>
</evidence>
<dbReference type="Gene3D" id="1.10.530.10">
    <property type="match status" value="1"/>
</dbReference>
<feature type="region of interest" description="Disordered" evidence="2">
    <location>
        <begin position="225"/>
        <end position="257"/>
    </location>
</feature>
<comment type="similarity">
    <text evidence="1">Belongs to the virb1 family.</text>
</comment>
<accession>A0A4V2WM38</accession>
<dbReference type="OrthoDB" id="5945995at2"/>
<evidence type="ECO:0000313" key="5">
    <source>
        <dbReference type="EMBL" id="TCZ66182.1"/>
    </source>
</evidence>
<dbReference type="Proteomes" id="UP000295023">
    <property type="component" value="Unassembled WGS sequence"/>
</dbReference>
<proteinExistence type="inferred from homology"/>
<evidence type="ECO:0000259" key="4">
    <source>
        <dbReference type="Pfam" id="PF01464"/>
    </source>
</evidence>
<feature type="chain" id="PRO_5020911543" evidence="3">
    <location>
        <begin position="21"/>
        <end position="257"/>
    </location>
</feature>
<name>A0A4V2WM38_9PROT</name>
<feature type="domain" description="Transglycosylase SLT" evidence="4">
    <location>
        <begin position="91"/>
        <end position="166"/>
    </location>
</feature>
<feature type="signal peptide" evidence="3">
    <location>
        <begin position="1"/>
        <end position="20"/>
    </location>
</feature>
<dbReference type="EMBL" id="SKBM01000002">
    <property type="protein sequence ID" value="TCZ66182.1"/>
    <property type="molecule type" value="Genomic_DNA"/>
</dbReference>
<dbReference type="InterPro" id="IPR023346">
    <property type="entry name" value="Lysozyme-like_dom_sf"/>
</dbReference>
<feature type="compositionally biased region" description="Basic and acidic residues" evidence="2">
    <location>
        <begin position="247"/>
        <end position="257"/>
    </location>
</feature>
<evidence type="ECO:0000256" key="1">
    <source>
        <dbReference type="ARBA" id="ARBA00009387"/>
    </source>
</evidence>